<organism evidence="2 3">
    <name type="scientific">Exophiala spinifera</name>
    <dbReference type="NCBI Taxonomy" id="91928"/>
    <lineage>
        <taxon>Eukaryota</taxon>
        <taxon>Fungi</taxon>
        <taxon>Dikarya</taxon>
        <taxon>Ascomycota</taxon>
        <taxon>Pezizomycotina</taxon>
        <taxon>Eurotiomycetes</taxon>
        <taxon>Chaetothyriomycetidae</taxon>
        <taxon>Chaetothyriales</taxon>
        <taxon>Herpotrichiellaceae</taxon>
        <taxon>Exophiala</taxon>
    </lineage>
</organism>
<dbReference type="EMBL" id="KN847492">
    <property type="protein sequence ID" value="KIW20714.1"/>
    <property type="molecule type" value="Genomic_DNA"/>
</dbReference>
<dbReference type="RefSeq" id="XP_016240930.1">
    <property type="nucleotide sequence ID" value="XM_016375654.1"/>
</dbReference>
<feature type="compositionally biased region" description="Basic and acidic residues" evidence="1">
    <location>
        <begin position="40"/>
        <end position="49"/>
    </location>
</feature>
<evidence type="ECO:0000313" key="2">
    <source>
        <dbReference type="EMBL" id="KIW20714.1"/>
    </source>
</evidence>
<feature type="region of interest" description="Disordered" evidence="1">
    <location>
        <begin position="1"/>
        <end position="49"/>
    </location>
</feature>
<dbReference type="InterPro" id="IPR052400">
    <property type="entry name" value="Zn2-C6_fungal_TF"/>
</dbReference>
<dbReference type="PANTHER" id="PTHR47657">
    <property type="entry name" value="STEROL REGULATORY ELEMENT-BINDING PROTEIN ECM22"/>
    <property type="match status" value="1"/>
</dbReference>
<dbReference type="PANTHER" id="PTHR47657:SF15">
    <property type="entry name" value="ZN(II)2CYS6 TRANSCRIPTION FACTOR (EUROFUNG)"/>
    <property type="match status" value="1"/>
</dbReference>
<dbReference type="GO" id="GO:0000981">
    <property type="term" value="F:DNA-binding transcription factor activity, RNA polymerase II-specific"/>
    <property type="evidence" value="ECO:0007669"/>
    <property type="project" value="TreeGrafter"/>
</dbReference>
<evidence type="ECO:0000256" key="1">
    <source>
        <dbReference type="SAM" id="MobiDB-lite"/>
    </source>
</evidence>
<gene>
    <name evidence="2" type="ORF">PV08_01291</name>
</gene>
<dbReference type="HOGENOM" id="CLU_024934_9_3_1"/>
<name>A0A0D2CAW2_9EURO</name>
<evidence type="ECO:0000313" key="3">
    <source>
        <dbReference type="Proteomes" id="UP000053328"/>
    </source>
</evidence>
<reference evidence="2 3" key="1">
    <citation type="submission" date="2015-01" db="EMBL/GenBank/DDBJ databases">
        <title>The Genome Sequence of Exophiala spinifera CBS89968.</title>
        <authorList>
            <consortium name="The Broad Institute Genomics Platform"/>
            <person name="Cuomo C."/>
            <person name="de Hoog S."/>
            <person name="Gorbushina A."/>
            <person name="Stielow B."/>
            <person name="Teixiera M."/>
            <person name="Abouelleil A."/>
            <person name="Chapman S.B."/>
            <person name="Priest M."/>
            <person name="Young S.K."/>
            <person name="Wortman J."/>
            <person name="Nusbaum C."/>
            <person name="Birren B."/>
        </authorList>
    </citation>
    <scope>NUCLEOTIDE SEQUENCE [LARGE SCALE GENOMIC DNA]</scope>
    <source>
        <strain evidence="2 3">CBS 89968</strain>
    </source>
</reference>
<feature type="compositionally biased region" description="Polar residues" evidence="1">
    <location>
        <begin position="8"/>
        <end position="20"/>
    </location>
</feature>
<dbReference type="Proteomes" id="UP000053328">
    <property type="component" value="Unassembled WGS sequence"/>
</dbReference>
<proteinExistence type="predicted"/>
<dbReference type="STRING" id="91928.A0A0D2CAW2"/>
<accession>A0A0D2CAW2</accession>
<dbReference type="OrthoDB" id="4115701at2759"/>
<sequence length="439" mass="49549">MPEDGCSDNDQQNAPCTQRSTKAHARSLENTHSLIFKTSEGPKDGRPCTEVSQKVEVRLQNILECDYLQGSSPNARRTVLPKNKYEDPTAITAKPPGSSTRAKITYISPLSRLNITPLPPTPSMVGQPDQMTPILQTLHHFNTVTYCSMGSQLAQQVIKTCMHKLVVENPALLHAVNGVSAEHLCHLIPADQHPHQHRQHRLAAAYHWKEALRLFRSDLESGVVLQSIDALISTMMLVCVHQYMLDDPGPDAAKSFVDAPLERRRECLQWLEMGKGYQAVCRSLGDLVLQSIWGPVMQDAGYVVLPFWNHLQEDRTRTLFLDLCGITEQSSPEDNPFYVPLGHLLSYRHLGPCLNNFAKLIAFVGKLDGKFKELLLRLEKRALLILAHWLAMMTRTQQWWISQRSATECRSIVGYLMRDEDKRVRTLLEYPAAMVSVSL</sequence>
<keyword evidence="3" id="KW-1185">Reference proteome</keyword>
<dbReference type="VEuPathDB" id="FungiDB:PV08_01291"/>
<protein>
    <submittedName>
        <fullName evidence="2">Uncharacterized protein</fullName>
    </submittedName>
</protein>
<dbReference type="AlphaFoldDB" id="A0A0D2CAW2"/>
<dbReference type="GeneID" id="27328374"/>